<evidence type="ECO:0000313" key="2">
    <source>
        <dbReference type="Proteomes" id="UP000038045"/>
    </source>
</evidence>
<dbReference type="WBParaSite" id="PTRK_0000255000.1">
    <property type="protein sequence ID" value="PTRK_0000255000.1"/>
    <property type="gene ID" value="PTRK_0000255000"/>
</dbReference>
<feature type="signal peptide" evidence="1">
    <location>
        <begin position="1"/>
        <end position="18"/>
    </location>
</feature>
<evidence type="ECO:0000256" key="1">
    <source>
        <dbReference type="SAM" id="SignalP"/>
    </source>
</evidence>
<evidence type="ECO:0000313" key="3">
    <source>
        <dbReference type="WBParaSite" id="PTRK_0000255000.1"/>
    </source>
</evidence>
<feature type="chain" id="PRO_5005891167" evidence="1">
    <location>
        <begin position="19"/>
        <end position="92"/>
    </location>
</feature>
<organism evidence="2 3">
    <name type="scientific">Parastrongyloides trichosuri</name>
    <name type="common">Possum-specific nematode worm</name>
    <dbReference type="NCBI Taxonomy" id="131310"/>
    <lineage>
        <taxon>Eukaryota</taxon>
        <taxon>Metazoa</taxon>
        <taxon>Ecdysozoa</taxon>
        <taxon>Nematoda</taxon>
        <taxon>Chromadorea</taxon>
        <taxon>Rhabditida</taxon>
        <taxon>Tylenchina</taxon>
        <taxon>Panagrolaimomorpha</taxon>
        <taxon>Strongyloidoidea</taxon>
        <taxon>Strongyloididae</taxon>
        <taxon>Parastrongyloides</taxon>
    </lineage>
</organism>
<proteinExistence type="predicted"/>
<dbReference type="Proteomes" id="UP000038045">
    <property type="component" value="Unplaced"/>
</dbReference>
<name>A0A0N4Z607_PARTI</name>
<dbReference type="Pfam" id="PF07312">
    <property type="entry name" value="DUF1459"/>
    <property type="match status" value="1"/>
</dbReference>
<keyword evidence="1" id="KW-0732">Signal</keyword>
<accession>A0A0N4Z607</accession>
<dbReference type="AlphaFoldDB" id="A0A0N4Z607"/>
<keyword evidence="2" id="KW-1185">Reference proteome</keyword>
<dbReference type="InterPro" id="IPR009924">
    <property type="entry name" value="DUF1459"/>
</dbReference>
<sequence>MNFKLLFVLTIFAVVSNAFYYSPYYAYSNYYYPSSYNYGYPYYGYALRSYYPSYGYYGYYGYGSNQNKNDINIAQESQGSILTNDHELERRM</sequence>
<protein>
    <submittedName>
        <fullName evidence="3">Uncharacterized protein</fullName>
    </submittedName>
</protein>
<reference evidence="3" key="1">
    <citation type="submission" date="2017-02" db="UniProtKB">
        <authorList>
            <consortium name="WormBaseParasite"/>
        </authorList>
    </citation>
    <scope>IDENTIFICATION</scope>
</reference>